<dbReference type="AlphaFoldDB" id="A0A143BLC5"/>
<proteinExistence type="predicted"/>
<dbReference type="EMBL" id="CP011454">
    <property type="protein sequence ID" value="AMW05837.1"/>
    <property type="molecule type" value="Genomic_DNA"/>
</dbReference>
<feature type="signal peptide" evidence="1">
    <location>
        <begin position="1"/>
        <end position="17"/>
    </location>
</feature>
<dbReference type="SUPFAM" id="SSF55920">
    <property type="entry name" value="Creatinase/aminopeptidase"/>
    <property type="match status" value="1"/>
</dbReference>
<reference evidence="3 4" key="1">
    <citation type="journal article" date="2014" name="Proc. Natl. Acad. Sci. U.S.A.">
        <title>Functional type 2 photosynthetic reaction centers found in the rare bacterial phylum Gemmatimonadetes.</title>
        <authorList>
            <person name="Zeng Y."/>
            <person name="Feng F."/>
            <person name="Medova H."/>
            <person name="Dean J."/>
            <person name="Koblizek M."/>
        </authorList>
    </citation>
    <scope>NUCLEOTIDE SEQUENCE [LARGE SCALE GENOMIC DNA]</scope>
    <source>
        <strain evidence="3 4">AP64</strain>
    </source>
</reference>
<dbReference type="Proteomes" id="UP000076404">
    <property type="component" value="Chromosome"/>
</dbReference>
<sequence>MRTLSVLLLAVAPLATAAAQPIAFPVSPGSRTSGSPAADTLRPFGLLRDQAFQQQKWFELRMERTLPMLMRREGVDMWVVPMREYNEDPLFKAITSPTTFAARRRTIYVFFDRGAQGVERIALGGTSQGNVFKAVRSMKAVPQPAAGSRGNDRQAELWGDEQWNILKQVIEERKPNKIAINTSRNFAFADGLSSGEKEGMLQALGAPWTSKIVNAEALAVDLIAARQPEEEAAFRELNRVAWEIITEAFSNRVITPGVTKTDDVVWWMRQRLADLGLSTWFQPSVEIQRAFGSPELVGVNPTILKGDVLHCDFGVTALGLNTDTQHMGYVLKDGETDVPAGLKKALANSNRLQDLTVEELKPGRTGNDVLKAVLTRMRSEKIDGTEYSHPIGLHGHGAGALIGLWDYQDGVPGRGDHTIIPGMWYSIELQATTPVPEWNNQQVRSAQEEDVIIDASGKVRWAFGRQSKFHLVK</sequence>
<organism evidence="3 4">
    <name type="scientific">Gemmatimonas phototrophica</name>
    <dbReference type="NCBI Taxonomy" id="1379270"/>
    <lineage>
        <taxon>Bacteria</taxon>
        <taxon>Pseudomonadati</taxon>
        <taxon>Gemmatimonadota</taxon>
        <taxon>Gemmatimonadia</taxon>
        <taxon>Gemmatimonadales</taxon>
        <taxon>Gemmatimonadaceae</taxon>
        <taxon>Gemmatimonas</taxon>
    </lineage>
</organism>
<dbReference type="InterPro" id="IPR036005">
    <property type="entry name" value="Creatinase/aminopeptidase-like"/>
</dbReference>
<reference evidence="3 4" key="2">
    <citation type="journal article" date="2016" name="Environ. Microbiol. Rep.">
        <title>Metagenomic evidence for the presence of phototrophic Gemmatimonadetes bacteria in diverse environments.</title>
        <authorList>
            <person name="Zeng Y."/>
            <person name="Baumbach J."/>
            <person name="Barbosa E.G."/>
            <person name="Azevedo V."/>
            <person name="Zhang C."/>
            <person name="Koblizek M."/>
        </authorList>
    </citation>
    <scope>NUCLEOTIDE SEQUENCE [LARGE SCALE GENOMIC DNA]</scope>
    <source>
        <strain evidence="3 4">AP64</strain>
    </source>
</reference>
<dbReference type="OrthoDB" id="9765815at2"/>
<dbReference type="RefSeq" id="WP_026848444.1">
    <property type="nucleotide sequence ID" value="NZ_CP011454.1"/>
</dbReference>
<keyword evidence="3" id="KW-0645">Protease</keyword>
<keyword evidence="4" id="KW-1185">Reference proteome</keyword>
<evidence type="ECO:0000259" key="2">
    <source>
        <dbReference type="Pfam" id="PF00557"/>
    </source>
</evidence>
<protein>
    <submittedName>
        <fullName evidence="3">Xaa-Pro aminopeptidase</fullName>
    </submittedName>
</protein>
<name>A0A143BLC5_9BACT</name>
<evidence type="ECO:0000313" key="4">
    <source>
        <dbReference type="Proteomes" id="UP000076404"/>
    </source>
</evidence>
<dbReference type="InterPro" id="IPR000994">
    <property type="entry name" value="Pept_M24"/>
</dbReference>
<feature type="domain" description="Peptidase M24" evidence="2">
    <location>
        <begin position="234"/>
        <end position="451"/>
    </location>
</feature>
<feature type="chain" id="PRO_5007506757" evidence="1">
    <location>
        <begin position="18"/>
        <end position="473"/>
    </location>
</feature>
<accession>A0A143BLC5</accession>
<evidence type="ECO:0000313" key="3">
    <source>
        <dbReference type="EMBL" id="AMW05837.1"/>
    </source>
</evidence>
<dbReference type="GO" id="GO:0004177">
    <property type="term" value="F:aminopeptidase activity"/>
    <property type="evidence" value="ECO:0007669"/>
    <property type="project" value="UniProtKB-KW"/>
</dbReference>
<dbReference type="Pfam" id="PF00557">
    <property type="entry name" value="Peptidase_M24"/>
    <property type="match status" value="1"/>
</dbReference>
<dbReference type="STRING" id="1379270.GEMMAAP_15645"/>
<dbReference type="KEGG" id="gph:GEMMAAP_15645"/>
<dbReference type="eggNOG" id="COG0006">
    <property type="taxonomic scope" value="Bacteria"/>
</dbReference>
<keyword evidence="3" id="KW-0378">Hydrolase</keyword>
<dbReference type="Gene3D" id="3.90.230.10">
    <property type="entry name" value="Creatinase/methionine aminopeptidase superfamily"/>
    <property type="match status" value="1"/>
</dbReference>
<gene>
    <name evidence="3" type="ORF">GEMMAAP_15645</name>
</gene>
<dbReference type="CDD" id="cd01066">
    <property type="entry name" value="APP_MetAP"/>
    <property type="match status" value="1"/>
</dbReference>
<evidence type="ECO:0000256" key="1">
    <source>
        <dbReference type="SAM" id="SignalP"/>
    </source>
</evidence>
<keyword evidence="1" id="KW-0732">Signal</keyword>
<keyword evidence="3" id="KW-0031">Aminopeptidase</keyword>